<dbReference type="EMBL" id="CP002902">
    <property type="protein sequence ID" value="AEJ42114.1"/>
    <property type="molecule type" value="Genomic_DNA"/>
</dbReference>
<proteinExistence type="predicted"/>
<dbReference type="PATRIC" id="fig|1048834.4.peg.125"/>
<evidence type="ECO:0000313" key="1">
    <source>
        <dbReference type="EMBL" id="AEJ42114.1"/>
    </source>
</evidence>
<gene>
    <name evidence="1" type="ordered locus">TC41_0136</name>
</gene>
<sequence>MRFTVQQQQQQESWQVTILLLHHGYHFPLLYQCGRRQIGAFSTFTV</sequence>
<dbReference type="HOGENOM" id="CLU_3179336_0_0_9"/>
<dbReference type="AlphaFoldDB" id="F8IIF5"/>
<dbReference type="STRING" id="1048834.TC41_0136"/>
<dbReference type="KEGG" id="aad:TC41_0136"/>
<reference evidence="2" key="2">
    <citation type="submission" date="2011-06" db="EMBL/GenBank/DDBJ databases">
        <title>The complete genome sequence of Alicyclobacillus acidocaldarius sp. Tc-4-1.</title>
        <authorList>
            <person name="Chen Y."/>
            <person name="He Y."/>
            <person name="Dong Z."/>
            <person name="Hu S."/>
        </authorList>
    </citation>
    <scope>NUCLEOTIDE SEQUENCE [LARGE SCALE GENOMIC DNA]</scope>
    <source>
        <strain evidence="2">Tc-4-1</strain>
    </source>
</reference>
<reference evidence="1 2" key="1">
    <citation type="journal article" date="2011" name="J. Bacteriol.">
        <title>Complete Genome Sequence of Alicyclobacillus acidocaldarius Strain Tc-4-1.</title>
        <authorList>
            <person name="Chen Y."/>
            <person name="He Y."/>
            <person name="Zhang B."/>
            <person name="Yang J."/>
            <person name="Li W."/>
            <person name="Dong Z."/>
            <person name="Hu S."/>
        </authorList>
    </citation>
    <scope>NUCLEOTIDE SEQUENCE [LARGE SCALE GENOMIC DNA]</scope>
    <source>
        <strain evidence="1 2">Tc-4-1</strain>
    </source>
</reference>
<protein>
    <submittedName>
        <fullName evidence="1">Uncharacterized protein</fullName>
    </submittedName>
</protein>
<organism evidence="1 2">
    <name type="scientific">Alicyclobacillus acidocaldarius (strain Tc-4-1)</name>
    <name type="common">Bacillus acidocaldarius</name>
    <dbReference type="NCBI Taxonomy" id="1048834"/>
    <lineage>
        <taxon>Bacteria</taxon>
        <taxon>Bacillati</taxon>
        <taxon>Bacillota</taxon>
        <taxon>Bacilli</taxon>
        <taxon>Bacillales</taxon>
        <taxon>Alicyclobacillaceae</taxon>
        <taxon>Alicyclobacillus</taxon>
    </lineage>
</organism>
<name>F8IIF5_ALIAT</name>
<evidence type="ECO:0000313" key="2">
    <source>
        <dbReference type="Proteomes" id="UP000000292"/>
    </source>
</evidence>
<accession>F8IIF5</accession>
<dbReference type="Proteomes" id="UP000000292">
    <property type="component" value="Chromosome"/>
</dbReference>